<evidence type="ECO:0000256" key="1">
    <source>
        <dbReference type="SAM" id="MobiDB-lite"/>
    </source>
</evidence>
<proteinExistence type="predicted"/>
<organism evidence="2 3">
    <name type="scientific">Cinnamomum micranthum f. kanehirae</name>
    <dbReference type="NCBI Taxonomy" id="337451"/>
    <lineage>
        <taxon>Eukaryota</taxon>
        <taxon>Viridiplantae</taxon>
        <taxon>Streptophyta</taxon>
        <taxon>Embryophyta</taxon>
        <taxon>Tracheophyta</taxon>
        <taxon>Spermatophyta</taxon>
        <taxon>Magnoliopsida</taxon>
        <taxon>Magnoliidae</taxon>
        <taxon>Laurales</taxon>
        <taxon>Lauraceae</taxon>
        <taxon>Cinnamomum</taxon>
    </lineage>
</organism>
<dbReference type="PANTHER" id="PTHR34361">
    <property type="entry name" value="OS08G0157800 PROTEIN"/>
    <property type="match status" value="1"/>
</dbReference>
<feature type="region of interest" description="Disordered" evidence="1">
    <location>
        <begin position="25"/>
        <end position="45"/>
    </location>
</feature>
<reference evidence="2 3" key="1">
    <citation type="journal article" date="2019" name="Nat. Plants">
        <title>Stout camphor tree genome fills gaps in understanding of flowering plant genome evolution.</title>
        <authorList>
            <person name="Chaw S.M."/>
            <person name="Liu Y.C."/>
            <person name="Wu Y.W."/>
            <person name="Wang H.Y."/>
            <person name="Lin C.I."/>
            <person name="Wu C.S."/>
            <person name="Ke H.M."/>
            <person name="Chang L.Y."/>
            <person name="Hsu C.Y."/>
            <person name="Yang H.T."/>
            <person name="Sudianto E."/>
            <person name="Hsu M.H."/>
            <person name="Wu K.P."/>
            <person name="Wang L.N."/>
            <person name="Leebens-Mack J.H."/>
            <person name="Tsai I.J."/>
        </authorList>
    </citation>
    <scope>NUCLEOTIDE SEQUENCE [LARGE SCALE GENOMIC DNA]</scope>
    <source>
        <strain evidence="3">cv. Chaw 1501</strain>
        <tissue evidence="2">Young leaves</tissue>
    </source>
</reference>
<comment type="caution">
    <text evidence="2">The sequence shown here is derived from an EMBL/GenBank/DDBJ whole genome shotgun (WGS) entry which is preliminary data.</text>
</comment>
<dbReference type="OrthoDB" id="611935at2759"/>
<feature type="region of interest" description="Disordered" evidence="1">
    <location>
        <begin position="639"/>
        <end position="670"/>
    </location>
</feature>
<dbReference type="EMBL" id="QPKB01000007">
    <property type="protein sequence ID" value="RWR89522.1"/>
    <property type="molecule type" value="Genomic_DNA"/>
</dbReference>
<evidence type="ECO:0000313" key="2">
    <source>
        <dbReference type="EMBL" id="RWR89522.1"/>
    </source>
</evidence>
<protein>
    <submittedName>
        <fullName evidence="2">Uncharacterized protein</fullName>
    </submittedName>
</protein>
<dbReference type="STRING" id="337451.A0A3S3MZW6"/>
<dbReference type="PANTHER" id="PTHR34361:SF2">
    <property type="entry name" value="OS08G0157800 PROTEIN"/>
    <property type="match status" value="1"/>
</dbReference>
<sequence>MAIIGTGCGHGSSLSSSTLSPLAQPFTVNRSAPNPKSSPPPRPLIDNYFCPQDPNSTWLSDSSSHLNRDVGFAQGYAYFDSQSIGSCGTHLSSLSPNNHDFSYGEHLESIGSNVTEADPYYLQYQPETLDTNSGVMQEPGYVILNSGTSAPLEVSSQTNFIQSSAGFGIAPKWTGQWKDVDASSSWKEPKGNVDFPYRSSLQLGATPSEGFMSYEDAPAVCYGNFVESSARKDNVGLTGSGSERIYAKHLAISEVNASRPFNMPGPSVLLPSTMQETSYSHIPETPVFIPSTIEETMYSQKPELSVLVPSTIKETMFSHMPETSFRNSWNPFYQNIASYDRCFTPLDSCTTEPTIFYPSTTVPAMFCSSVTTQPVPSAGGSSSLLGKVVLKDMKSCNQPMDTFTKKDSGGQVSVNVKAPTTTLTADTSKIKNDMGKYNYIFMESSSAKGLPLNQKAISNNSSAVLSKNEIELKLTPLKIQEASTLTTCTDGSDYSVQSSDALDKYDSAVDSPCWKGTSSQHSSFSIFNAEPLISLAKDPEECSDFSRHGQILSINADGEASVSSPEPCGSLKNHGTRGVENRSLTVKHPSVVCSLPARPELNAAVEKAESDSSKAGNKNGAQCSEGFLDTGSGYVLSNSPASNSGCQPSDVMPLSHKDVSSAKPMSQNTNKNPAMDFNAVQDHSPDFCSHEERTCNASTTGHLLDEADEIFRASNMSNQQSVARLDVSILVKTIHSLSELLTSSHYSDANALKENDCEVICLVINNLVGLVTQLPKLITEVGSSYCVRDSADPYKGTNAADSHLGTEVESDDGLSLGGRLRSLRKDGIMHSYFCRSRRKVDKIDVVAKSDGIDFDEDVRIMQAVKKAINQNIPEEEDNCPQTLLFKNLWIDAVAALCSITYELQLARVQIEMEKSKQHQMKATDSQTSIAPGKTIGVKNILSQNDAGGIGCKERSAAEANKGPTENTPNKSSNRKSPEMNRSDSNVPVEDDNLSSMTSKKLALQLLPSILIGENVSRDMVSSPGSEGKFAVDMKENQMKAAGLGSIEVKKPRPSTQNQREVKHRNRSNMQMLLLGVNQTGESSGLDASEKHRMARGSSICVADEASTWPYMPDQLGNWFPNPGIGFLPSDWEPVRK</sequence>
<gene>
    <name evidence="2" type="ORF">CKAN_01858200</name>
</gene>
<dbReference type="Proteomes" id="UP000283530">
    <property type="component" value="Unassembled WGS sequence"/>
</dbReference>
<dbReference type="AlphaFoldDB" id="A0A3S3MZW6"/>
<accession>A0A3S3MZW6</accession>
<evidence type="ECO:0000313" key="3">
    <source>
        <dbReference type="Proteomes" id="UP000283530"/>
    </source>
</evidence>
<keyword evidence="3" id="KW-1185">Reference proteome</keyword>
<name>A0A3S3MZW6_9MAGN</name>
<feature type="region of interest" description="Disordered" evidence="1">
    <location>
        <begin position="955"/>
        <end position="995"/>
    </location>
</feature>